<dbReference type="HOGENOM" id="CLU_132925_0_0_1"/>
<name>M1DNM9_SOLTU</name>
<dbReference type="InParanoid" id="M1DNM9"/>
<dbReference type="EnsemblPlants" id="PGSC0003DMT400091899">
    <property type="protein sequence ID" value="PGSC0003DMT400091899"/>
    <property type="gene ID" value="PGSC0003DMG400041470"/>
</dbReference>
<dbReference type="Proteomes" id="UP000011115">
    <property type="component" value="Unassembled WGS sequence"/>
</dbReference>
<dbReference type="Gramene" id="PGSC0003DMT400091899">
    <property type="protein sequence ID" value="PGSC0003DMT400091899"/>
    <property type="gene ID" value="PGSC0003DMG400041470"/>
</dbReference>
<organism evidence="2 3">
    <name type="scientific">Solanum tuberosum</name>
    <name type="common">Potato</name>
    <dbReference type="NCBI Taxonomy" id="4113"/>
    <lineage>
        <taxon>Eukaryota</taxon>
        <taxon>Viridiplantae</taxon>
        <taxon>Streptophyta</taxon>
        <taxon>Embryophyta</taxon>
        <taxon>Tracheophyta</taxon>
        <taxon>Spermatophyta</taxon>
        <taxon>Magnoliopsida</taxon>
        <taxon>eudicotyledons</taxon>
        <taxon>Gunneridae</taxon>
        <taxon>Pentapetalae</taxon>
        <taxon>asterids</taxon>
        <taxon>lamiids</taxon>
        <taxon>Solanales</taxon>
        <taxon>Solanaceae</taxon>
        <taxon>Solanoideae</taxon>
        <taxon>Solaneae</taxon>
        <taxon>Solanum</taxon>
    </lineage>
</organism>
<reference evidence="3" key="1">
    <citation type="journal article" date="2011" name="Nature">
        <title>Genome sequence and analysis of the tuber crop potato.</title>
        <authorList>
            <consortium name="The Potato Genome Sequencing Consortium"/>
        </authorList>
    </citation>
    <scope>NUCLEOTIDE SEQUENCE [LARGE SCALE GENOMIC DNA]</scope>
    <source>
        <strain evidence="3">cv. DM1-3 516 R44</strain>
    </source>
</reference>
<dbReference type="AlphaFoldDB" id="M1DNM9"/>
<evidence type="ECO:0000256" key="1">
    <source>
        <dbReference type="SAM" id="MobiDB-lite"/>
    </source>
</evidence>
<proteinExistence type="predicted"/>
<keyword evidence="3" id="KW-1185">Reference proteome</keyword>
<sequence>MKKDPKIKTLYGQELLDLISKRIQEYGINPQKEIIADSSVRHISQKISVQDRDKEAMINNYLEEVKRSLFLNITQYEKSDTSMRSETSEDDTNDIQETQPVEATTPEDTLRKAEDFLQELKEKQKL</sequence>
<evidence type="ECO:0000313" key="3">
    <source>
        <dbReference type="Proteomes" id="UP000011115"/>
    </source>
</evidence>
<feature type="region of interest" description="Disordered" evidence="1">
    <location>
        <begin position="78"/>
        <end position="109"/>
    </location>
</feature>
<accession>M1DNM9</accession>
<protein>
    <submittedName>
        <fullName evidence="2">Uncharacterized protein</fullName>
    </submittedName>
</protein>
<reference evidence="2" key="2">
    <citation type="submission" date="2015-06" db="UniProtKB">
        <authorList>
            <consortium name="EnsemblPlants"/>
        </authorList>
    </citation>
    <scope>IDENTIFICATION</scope>
    <source>
        <strain evidence="2">DM1-3 516 R44</strain>
    </source>
</reference>
<feature type="compositionally biased region" description="Basic and acidic residues" evidence="1">
    <location>
        <begin position="78"/>
        <end position="87"/>
    </location>
</feature>
<dbReference type="PaxDb" id="4113-PGSC0003DMT400091899"/>
<evidence type="ECO:0000313" key="2">
    <source>
        <dbReference type="EnsemblPlants" id="PGSC0003DMT400091899"/>
    </source>
</evidence>